<dbReference type="Proteomes" id="UP000324222">
    <property type="component" value="Unassembled WGS sequence"/>
</dbReference>
<dbReference type="AlphaFoldDB" id="A0A5B7HV88"/>
<evidence type="ECO:0000313" key="3">
    <source>
        <dbReference type="Proteomes" id="UP000324222"/>
    </source>
</evidence>
<name>A0A5B7HV88_PORTR</name>
<sequence length="160" mass="16738">MEEGGKYLEGSPSTPGEAAGTPDNLQGWGIRCSSRGSFWVPLSFLRGLSAGGEEGVRACRDVGRRQGEGGVCLRLLIAWVTFTVVSEGTAPRGVPASTAVPRDASAKNQGLVELNPLALPRPSPQDPHSNEVHGMSVNGAEEVAAVPAWRTKAVPLSRPL</sequence>
<protein>
    <submittedName>
        <fullName evidence="2">Uncharacterized protein</fullName>
    </submittedName>
</protein>
<reference evidence="2 3" key="1">
    <citation type="submission" date="2019-05" db="EMBL/GenBank/DDBJ databases">
        <title>Another draft genome of Portunus trituberculatus and its Hox gene families provides insights of decapod evolution.</title>
        <authorList>
            <person name="Jeong J.-H."/>
            <person name="Song I."/>
            <person name="Kim S."/>
            <person name="Choi T."/>
            <person name="Kim D."/>
            <person name="Ryu S."/>
            <person name="Kim W."/>
        </authorList>
    </citation>
    <scope>NUCLEOTIDE SEQUENCE [LARGE SCALE GENOMIC DNA]</scope>
    <source>
        <tissue evidence="2">Muscle</tissue>
    </source>
</reference>
<evidence type="ECO:0000256" key="1">
    <source>
        <dbReference type="SAM" id="MobiDB-lite"/>
    </source>
</evidence>
<feature type="region of interest" description="Disordered" evidence="1">
    <location>
        <begin position="1"/>
        <end position="24"/>
    </location>
</feature>
<organism evidence="2 3">
    <name type="scientific">Portunus trituberculatus</name>
    <name type="common">Swimming crab</name>
    <name type="synonym">Neptunus trituberculatus</name>
    <dbReference type="NCBI Taxonomy" id="210409"/>
    <lineage>
        <taxon>Eukaryota</taxon>
        <taxon>Metazoa</taxon>
        <taxon>Ecdysozoa</taxon>
        <taxon>Arthropoda</taxon>
        <taxon>Crustacea</taxon>
        <taxon>Multicrustacea</taxon>
        <taxon>Malacostraca</taxon>
        <taxon>Eumalacostraca</taxon>
        <taxon>Eucarida</taxon>
        <taxon>Decapoda</taxon>
        <taxon>Pleocyemata</taxon>
        <taxon>Brachyura</taxon>
        <taxon>Eubrachyura</taxon>
        <taxon>Portunoidea</taxon>
        <taxon>Portunidae</taxon>
        <taxon>Portuninae</taxon>
        <taxon>Portunus</taxon>
    </lineage>
</organism>
<comment type="caution">
    <text evidence="2">The sequence shown here is derived from an EMBL/GenBank/DDBJ whole genome shotgun (WGS) entry which is preliminary data.</text>
</comment>
<accession>A0A5B7HV88</accession>
<gene>
    <name evidence="2" type="ORF">E2C01_068235</name>
</gene>
<proteinExistence type="predicted"/>
<dbReference type="EMBL" id="VSRR010037750">
    <property type="protein sequence ID" value="MPC73893.1"/>
    <property type="molecule type" value="Genomic_DNA"/>
</dbReference>
<evidence type="ECO:0000313" key="2">
    <source>
        <dbReference type="EMBL" id="MPC73893.1"/>
    </source>
</evidence>
<keyword evidence="3" id="KW-1185">Reference proteome</keyword>